<comment type="function">
    <text evidence="1">DNA-dependent ATPase that plays important roles in cellular responses to stalled DNA replication processes.</text>
</comment>
<dbReference type="InterPro" id="IPR021886">
    <property type="entry name" value="MgsA_C"/>
</dbReference>
<dbReference type="OrthoDB" id="9778364at2"/>
<dbReference type="Pfam" id="PF12002">
    <property type="entry name" value="MgsA_C"/>
    <property type="match status" value="1"/>
</dbReference>
<dbReference type="SUPFAM" id="SSF52540">
    <property type="entry name" value="P-loop containing nucleoside triphosphate hydrolases"/>
    <property type="match status" value="1"/>
</dbReference>
<comment type="similarity">
    <text evidence="2">Belongs to the AAA ATPase family. RarA/MGS1/WRNIP1 subfamily.</text>
</comment>
<feature type="region of interest" description="Disordered" evidence="7">
    <location>
        <begin position="1"/>
        <end position="42"/>
    </location>
</feature>
<keyword evidence="5" id="KW-0547">Nucleotide-binding</keyword>
<dbReference type="SUPFAM" id="SSF48019">
    <property type="entry name" value="post-AAA+ oligomerization domain-like"/>
    <property type="match status" value="1"/>
</dbReference>
<dbReference type="InterPro" id="IPR027417">
    <property type="entry name" value="P-loop_NTPase"/>
</dbReference>
<sequence length="466" mass="50525">MQESLDLPLDPPGDEGGAPRHAGNAGDLPKRASRKAPAAHAPLAERLRPQTLDEVVGQEHLLGAGQSLRVAFGSGQPHSMILWGPPGVGKTTLARLMAGAVDAEFVTISAVLGGVKDIREAVDLAQMAQQRGRRTIVFVDEVHRFNKGQQDAFLPHVESGLFTFIGATTENPSFEVNAALLSRATVHVLRSMDEAAMRELLQRGQAALQGPALTKAAAERLIAYADGDARRLLNTYETLAGLLRGTAEIDETALERSLGEQLRRYDKGGDQFYDTISALHKSVRGSDPDAALYWFVRMLDGGVDPRYIVRRLVRMASEDIGLADPRALRMALDAADTYERLGSPEGELTLAQCVIYLAMAPKSNAAYVAYKAARAWVAKDQSRPVPMHLRNAPTKLMKELGHGANYRYAHDEPGAVAKGEQYFPDGMQPQAFYKPVPRGLEIRIGERLAQLRGGGQAPPADDVDEG</sequence>
<evidence type="ECO:0000256" key="7">
    <source>
        <dbReference type="SAM" id="MobiDB-lite"/>
    </source>
</evidence>
<dbReference type="InterPro" id="IPR032423">
    <property type="entry name" value="AAA_assoc_2"/>
</dbReference>
<dbReference type="Pfam" id="PF16193">
    <property type="entry name" value="AAA_assoc_2"/>
    <property type="match status" value="1"/>
</dbReference>
<evidence type="ECO:0000256" key="5">
    <source>
        <dbReference type="ARBA" id="ARBA00022741"/>
    </source>
</evidence>
<dbReference type="AlphaFoldDB" id="A0A426VEC0"/>
<keyword evidence="6" id="KW-0067">ATP-binding</keyword>
<feature type="domain" description="AAA+ ATPase" evidence="8">
    <location>
        <begin position="76"/>
        <end position="193"/>
    </location>
</feature>
<dbReference type="InterPro" id="IPR003593">
    <property type="entry name" value="AAA+_ATPase"/>
</dbReference>
<dbReference type="GO" id="GO:0017116">
    <property type="term" value="F:single-stranded DNA helicase activity"/>
    <property type="evidence" value="ECO:0007669"/>
    <property type="project" value="TreeGrafter"/>
</dbReference>
<dbReference type="FunFam" id="1.20.272.10:FF:000001">
    <property type="entry name" value="Putative AAA family ATPase"/>
    <property type="match status" value="1"/>
</dbReference>
<dbReference type="Gene3D" id="1.20.272.10">
    <property type="match status" value="1"/>
</dbReference>
<dbReference type="InterPro" id="IPR008921">
    <property type="entry name" value="DNA_pol3_clamp-load_cplx_C"/>
</dbReference>
<keyword evidence="10" id="KW-1185">Reference proteome</keyword>
<dbReference type="InterPro" id="IPR003959">
    <property type="entry name" value="ATPase_AAA_core"/>
</dbReference>
<dbReference type="Proteomes" id="UP000269265">
    <property type="component" value="Unassembled WGS sequence"/>
</dbReference>
<accession>A0A426VEC0</accession>
<dbReference type="SMART" id="SM00382">
    <property type="entry name" value="AAA"/>
    <property type="match status" value="1"/>
</dbReference>
<keyword evidence="4" id="KW-0235">DNA replication</keyword>
<dbReference type="GO" id="GO:0005524">
    <property type="term" value="F:ATP binding"/>
    <property type="evidence" value="ECO:0007669"/>
    <property type="project" value="UniProtKB-KW"/>
</dbReference>
<dbReference type="Gene3D" id="3.40.50.300">
    <property type="entry name" value="P-loop containing nucleotide triphosphate hydrolases"/>
    <property type="match status" value="1"/>
</dbReference>
<evidence type="ECO:0000256" key="2">
    <source>
        <dbReference type="ARBA" id="ARBA00008959"/>
    </source>
</evidence>
<protein>
    <recommendedName>
        <fullName evidence="3">Replication-associated recombination protein A</fullName>
    </recommendedName>
</protein>
<evidence type="ECO:0000256" key="1">
    <source>
        <dbReference type="ARBA" id="ARBA00002393"/>
    </source>
</evidence>
<evidence type="ECO:0000313" key="10">
    <source>
        <dbReference type="Proteomes" id="UP000269265"/>
    </source>
</evidence>
<dbReference type="PANTHER" id="PTHR13779:SF7">
    <property type="entry name" value="ATPASE WRNIP1"/>
    <property type="match status" value="1"/>
</dbReference>
<dbReference type="InterPro" id="IPR051314">
    <property type="entry name" value="AAA_ATPase_RarA/MGS1/WRNIP1"/>
</dbReference>
<dbReference type="EMBL" id="RSED01000004">
    <property type="protein sequence ID" value="RRS05234.1"/>
    <property type="molecule type" value="Genomic_DNA"/>
</dbReference>
<reference evidence="9 10" key="1">
    <citation type="submission" date="2018-12" db="EMBL/GenBank/DDBJ databases">
        <title>The whole draft genome of Aquabacterium sp. SJQ9.</title>
        <authorList>
            <person name="Sun L."/>
            <person name="Gao X."/>
            <person name="Chen W."/>
            <person name="Huang K."/>
        </authorList>
    </citation>
    <scope>NUCLEOTIDE SEQUENCE [LARGE SCALE GENOMIC DNA]</scope>
    <source>
        <strain evidence="9 10">SJQ9</strain>
    </source>
</reference>
<dbReference type="PANTHER" id="PTHR13779">
    <property type="entry name" value="WERNER HELICASE-INTERACTING PROTEIN 1 FAMILY MEMBER"/>
    <property type="match status" value="1"/>
</dbReference>
<comment type="caution">
    <text evidence="9">The sequence shown here is derived from an EMBL/GenBank/DDBJ whole genome shotgun (WGS) entry which is preliminary data.</text>
</comment>
<dbReference type="Pfam" id="PF00004">
    <property type="entry name" value="AAA"/>
    <property type="match status" value="1"/>
</dbReference>
<evidence type="ECO:0000259" key="8">
    <source>
        <dbReference type="SMART" id="SM00382"/>
    </source>
</evidence>
<gene>
    <name evidence="9" type="ORF">EIP75_06660</name>
</gene>
<dbReference type="GO" id="GO:0000731">
    <property type="term" value="P:DNA synthesis involved in DNA repair"/>
    <property type="evidence" value="ECO:0007669"/>
    <property type="project" value="TreeGrafter"/>
</dbReference>
<dbReference type="CDD" id="cd00009">
    <property type="entry name" value="AAA"/>
    <property type="match status" value="1"/>
</dbReference>
<dbReference type="GO" id="GO:0006261">
    <property type="term" value="P:DNA-templated DNA replication"/>
    <property type="evidence" value="ECO:0007669"/>
    <property type="project" value="TreeGrafter"/>
</dbReference>
<evidence type="ECO:0000256" key="6">
    <source>
        <dbReference type="ARBA" id="ARBA00022840"/>
    </source>
</evidence>
<dbReference type="CDD" id="cd18139">
    <property type="entry name" value="HLD_clamp_RarA"/>
    <property type="match status" value="1"/>
</dbReference>
<evidence type="ECO:0000256" key="3">
    <source>
        <dbReference type="ARBA" id="ARBA00020776"/>
    </source>
</evidence>
<evidence type="ECO:0000313" key="9">
    <source>
        <dbReference type="EMBL" id="RRS05234.1"/>
    </source>
</evidence>
<evidence type="ECO:0000256" key="4">
    <source>
        <dbReference type="ARBA" id="ARBA00022705"/>
    </source>
</evidence>
<proteinExistence type="inferred from homology"/>
<dbReference type="FunFam" id="3.40.50.300:FF:000137">
    <property type="entry name" value="Replication-associated recombination protein A"/>
    <property type="match status" value="1"/>
</dbReference>
<dbReference type="Gene3D" id="1.10.3710.10">
    <property type="entry name" value="DNA polymerase III clamp loader subunits, C-terminal domain"/>
    <property type="match status" value="1"/>
</dbReference>
<dbReference type="GO" id="GO:0016887">
    <property type="term" value="F:ATP hydrolysis activity"/>
    <property type="evidence" value="ECO:0007669"/>
    <property type="project" value="InterPro"/>
</dbReference>
<name>A0A426VEC0_9BURK</name>
<dbReference type="GO" id="GO:0008047">
    <property type="term" value="F:enzyme activator activity"/>
    <property type="evidence" value="ECO:0007669"/>
    <property type="project" value="TreeGrafter"/>
</dbReference>
<organism evidence="9 10">
    <name type="scientific">Aquabacterium soli</name>
    <dbReference type="NCBI Taxonomy" id="2493092"/>
    <lineage>
        <taxon>Bacteria</taxon>
        <taxon>Pseudomonadati</taxon>
        <taxon>Pseudomonadota</taxon>
        <taxon>Betaproteobacteria</taxon>
        <taxon>Burkholderiales</taxon>
        <taxon>Aquabacterium</taxon>
    </lineage>
</organism>
<dbReference type="GO" id="GO:0003677">
    <property type="term" value="F:DNA binding"/>
    <property type="evidence" value="ECO:0007669"/>
    <property type="project" value="InterPro"/>
</dbReference>